<evidence type="ECO:0000313" key="1">
    <source>
        <dbReference type="EMBL" id="BAJ91080.1"/>
    </source>
</evidence>
<dbReference type="AlphaFoldDB" id="F2D7K9"/>
<proteinExistence type="evidence at transcript level"/>
<organism evidence="1">
    <name type="scientific">Hordeum vulgare subsp. vulgare</name>
    <name type="common">Domesticated barley</name>
    <dbReference type="NCBI Taxonomy" id="112509"/>
    <lineage>
        <taxon>Eukaryota</taxon>
        <taxon>Viridiplantae</taxon>
        <taxon>Streptophyta</taxon>
        <taxon>Embryophyta</taxon>
        <taxon>Tracheophyta</taxon>
        <taxon>Spermatophyta</taxon>
        <taxon>Magnoliopsida</taxon>
        <taxon>Liliopsida</taxon>
        <taxon>Poales</taxon>
        <taxon>Poaceae</taxon>
        <taxon>BOP clade</taxon>
        <taxon>Pooideae</taxon>
        <taxon>Triticodae</taxon>
        <taxon>Triticeae</taxon>
        <taxon>Hordeinae</taxon>
        <taxon>Hordeum</taxon>
    </lineage>
</organism>
<sequence>MTTTPRWGQGYYAQLQLEVYRTAGLVPAKIRRHMTPNLCESLFLSLLLTHIGVWGKQKFDCFVETCFFIAF</sequence>
<dbReference type="EMBL" id="AK359871">
    <property type="protein sequence ID" value="BAJ91080.1"/>
    <property type="molecule type" value="mRNA"/>
</dbReference>
<protein>
    <submittedName>
        <fullName evidence="1">Predicted protein</fullName>
    </submittedName>
</protein>
<name>F2D7K9_HORVV</name>
<accession>F2D7K9</accession>
<reference evidence="1" key="1">
    <citation type="journal article" date="2011" name="Plant Physiol.">
        <title>Comprehensive sequence analysis of 24,783 barley full-length cDNAs derived from 12 clone libraries.</title>
        <authorList>
            <person name="Matsumoto T."/>
            <person name="Tanaka T."/>
            <person name="Sakai H."/>
            <person name="Amano N."/>
            <person name="Kanamori H."/>
            <person name="Kurita K."/>
            <person name="Kikuta A."/>
            <person name="Kamiya K."/>
            <person name="Yamamoto M."/>
            <person name="Ikawa H."/>
            <person name="Fujii N."/>
            <person name="Hori K."/>
            <person name="Itoh T."/>
            <person name="Sato K."/>
        </authorList>
    </citation>
    <scope>NUCLEOTIDE SEQUENCE</scope>
    <source>
        <tissue evidence="1">Leaf</tissue>
    </source>
</reference>